<sequence length="459" mass="47231">MVTGPEVTPGGTPTLRLGAGAGYAGDRVDPAVDLARRGRLDHLVFECLGERTIAAAHARRAGSADATAGIDPLWARRVRAVLAPCRAAGTRIVSNAGAADPPAAADVTRAVARELGLAGVRVAAVTGDDVLAAVRRADPVVWETGRKLSEHPETLVAANAYLGAEPIVTALAEGADVVVTGRVADPALYLGPLVHAFGWSLTGDPGLLGRGTAVGHLLECAGQLTGGYFADPVTKPVPRLAELGFPYADVAPDGSAVLGKLAGTGGLLDVATATEQLLYEVGDPSAYVTPDVVADFSSVHLEQDGPDRVRVGGASGSERPGSLKVTLGFREGWEGEGQISYAGPRALERARLAADVVVSRLDRVHGIGADDVHVEYVGAGAAFRGLAGPGEPLEVRVRVVARTPDPETAEAVGWEVESLYTNGPAGGGGARRGAREVVAVRSCLLDRRDVRPEVSVREA</sequence>
<reference evidence="2 3" key="1">
    <citation type="submission" date="2018-04" db="EMBL/GenBank/DDBJ databases">
        <title>Genomic Encyclopedia of Type Strains, Phase IV (KMG-IV): sequencing the most valuable type-strain genomes for metagenomic binning, comparative biology and taxonomic classification.</title>
        <authorList>
            <person name="Goeker M."/>
        </authorList>
    </citation>
    <scope>NUCLEOTIDE SEQUENCE [LARGE SCALE GENOMIC DNA]</scope>
    <source>
        <strain evidence="2 3">DSM 45771</strain>
    </source>
</reference>
<dbReference type="Proteomes" id="UP000245639">
    <property type="component" value="Unassembled WGS sequence"/>
</dbReference>
<evidence type="ECO:0000313" key="2">
    <source>
        <dbReference type="EMBL" id="PVZ14614.1"/>
    </source>
</evidence>
<name>A0A2U1FR48_9PSEU</name>
<dbReference type="PANTHER" id="PTHR47472:SF1">
    <property type="entry name" value="DUF1446-DOMAIN-CONTAINING PROTEIN"/>
    <property type="match status" value="1"/>
</dbReference>
<keyword evidence="3" id="KW-1185">Reference proteome</keyword>
<dbReference type="Pfam" id="PF07287">
    <property type="entry name" value="AtuA"/>
    <property type="match status" value="1"/>
</dbReference>
<protein>
    <submittedName>
        <fullName evidence="2">Uncharacterized protein DUF1446</fullName>
    </submittedName>
</protein>
<evidence type="ECO:0000259" key="1">
    <source>
        <dbReference type="Pfam" id="PF07287"/>
    </source>
</evidence>
<accession>A0A2U1FR48</accession>
<dbReference type="EMBL" id="QEKW01000001">
    <property type="protein sequence ID" value="PVZ14614.1"/>
    <property type="molecule type" value="Genomic_DNA"/>
</dbReference>
<dbReference type="InterPro" id="IPR010839">
    <property type="entry name" value="AtuA_N"/>
</dbReference>
<evidence type="ECO:0000313" key="3">
    <source>
        <dbReference type="Proteomes" id="UP000245639"/>
    </source>
</evidence>
<feature type="domain" description="Acyclic terpene utilisation N-terminal" evidence="1">
    <location>
        <begin position="15"/>
        <end position="455"/>
    </location>
</feature>
<comment type="caution">
    <text evidence="2">The sequence shown here is derived from an EMBL/GenBank/DDBJ whole genome shotgun (WGS) entry which is preliminary data.</text>
</comment>
<gene>
    <name evidence="2" type="ORF">C8D89_101481</name>
</gene>
<dbReference type="PANTHER" id="PTHR47472">
    <property type="entry name" value="PROPIONYL-COA CARBOXYLASE"/>
    <property type="match status" value="1"/>
</dbReference>
<organism evidence="2 3">
    <name type="scientific">Actinomycetospora cinnamomea</name>
    <dbReference type="NCBI Taxonomy" id="663609"/>
    <lineage>
        <taxon>Bacteria</taxon>
        <taxon>Bacillati</taxon>
        <taxon>Actinomycetota</taxon>
        <taxon>Actinomycetes</taxon>
        <taxon>Pseudonocardiales</taxon>
        <taxon>Pseudonocardiaceae</taxon>
        <taxon>Actinomycetospora</taxon>
    </lineage>
</organism>
<proteinExistence type="predicted"/>
<dbReference type="AlphaFoldDB" id="A0A2U1FR48"/>